<gene>
    <name evidence="3" type="ORF">METZ01_LOCUS235812</name>
</gene>
<feature type="domain" description="DUF5940" evidence="2">
    <location>
        <begin position="326"/>
        <end position="460"/>
    </location>
</feature>
<evidence type="ECO:0000259" key="1">
    <source>
        <dbReference type="Pfam" id="PF08545"/>
    </source>
</evidence>
<dbReference type="InterPro" id="IPR016039">
    <property type="entry name" value="Thiolase-like"/>
</dbReference>
<dbReference type="NCBIfam" id="NF040746">
    <property type="entry name" value="reduct_C_beta"/>
    <property type="match status" value="1"/>
</dbReference>
<accession>A0A382H6M6</accession>
<feature type="domain" description="Beta-ketoacyl-[acyl-carrier-protein] synthase III N-terminal" evidence="1">
    <location>
        <begin position="234"/>
        <end position="271"/>
    </location>
</feature>
<dbReference type="Pfam" id="PF19364">
    <property type="entry name" value="DUF5940"/>
    <property type="match status" value="1"/>
</dbReference>
<proteinExistence type="predicted"/>
<evidence type="ECO:0000313" key="3">
    <source>
        <dbReference type="EMBL" id="SVB82958.1"/>
    </source>
</evidence>
<protein>
    <submittedName>
        <fullName evidence="3">Uncharacterized protein</fullName>
    </submittedName>
</protein>
<evidence type="ECO:0000259" key="2">
    <source>
        <dbReference type="Pfam" id="PF19364"/>
    </source>
</evidence>
<sequence>VRHGSKPSREIEKDPALLQNITAHLRPYSEAVGYAPNRAFLGGLYPDDLADMERPWFPGNGETQRWLPHGEIMPEEELIGLLKISDAFELVWLEEGFTGCVRKMLVNHPLIRSNDLDALGNGRNLSDIEAEVAKGEGALPLCLRDGSLVGCVNRAHDEDASLTSDVILENLACKATAAMALRTLLRDQGLDGSSIEYVLNTGEEAVGERYQRGGGNLAKAVAEMCGLENATGCDVKAFCCGPVHALVMAGALVSSGLYRQVAVVGGCSLAKLGMKFQGHLEHDQPILEDILASVAVLVGEDDGVSPVLRLDSVGRHTVGAGSSQQAIFEQLISLPLQNLGLGYRDMDKYATELHNPEVTEPSGSGNVPNLNYRLIGALAVRHNEIERAALSGFVEIHGMPGFSPTQGHIASAVPFLGHAVERMQNGRMNRAMFMAKGSLFLGRMTQMSDGMSFVLEANPSK</sequence>
<dbReference type="EMBL" id="UINC01059489">
    <property type="protein sequence ID" value="SVB82958.1"/>
    <property type="molecule type" value="Genomic_DNA"/>
</dbReference>
<name>A0A382H6M6_9ZZZZ</name>
<dbReference type="InterPro" id="IPR013751">
    <property type="entry name" value="ACP_syn_III_N"/>
</dbReference>
<dbReference type="GO" id="GO:0016746">
    <property type="term" value="F:acyltransferase activity"/>
    <property type="evidence" value="ECO:0007669"/>
    <property type="project" value="InterPro"/>
</dbReference>
<reference evidence="3" key="1">
    <citation type="submission" date="2018-05" db="EMBL/GenBank/DDBJ databases">
        <authorList>
            <person name="Lanie J.A."/>
            <person name="Ng W.-L."/>
            <person name="Kazmierczak K.M."/>
            <person name="Andrzejewski T.M."/>
            <person name="Davidsen T.M."/>
            <person name="Wayne K.J."/>
            <person name="Tettelin H."/>
            <person name="Glass J.I."/>
            <person name="Rusch D."/>
            <person name="Podicherti R."/>
            <person name="Tsui H.-C.T."/>
            <person name="Winkler M.E."/>
        </authorList>
    </citation>
    <scope>NUCLEOTIDE SEQUENCE</scope>
</reference>
<dbReference type="SUPFAM" id="SSF53901">
    <property type="entry name" value="Thiolase-like"/>
    <property type="match status" value="1"/>
</dbReference>
<dbReference type="InterPro" id="IPR045984">
    <property type="entry name" value="DUF5940"/>
</dbReference>
<organism evidence="3">
    <name type="scientific">marine metagenome</name>
    <dbReference type="NCBI Taxonomy" id="408172"/>
    <lineage>
        <taxon>unclassified sequences</taxon>
        <taxon>metagenomes</taxon>
        <taxon>ecological metagenomes</taxon>
    </lineage>
</organism>
<dbReference type="Pfam" id="PF08545">
    <property type="entry name" value="ACP_syn_III"/>
    <property type="match status" value="1"/>
</dbReference>
<dbReference type="Gene3D" id="3.40.47.10">
    <property type="match status" value="1"/>
</dbReference>
<dbReference type="AlphaFoldDB" id="A0A382H6M6"/>
<feature type="non-terminal residue" evidence="3">
    <location>
        <position position="1"/>
    </location>
</feature>